<evidence type="ECO:0000256" key="4">
    <source>
        <dbReference type="ARBA" id="ARBA00023014"/>
    </source>
</evidence>
<protein>
    <recommendedName>
        <fullName evidence="5">Iron-binding zinc finger CDGSH type domain-containing protein</fullName>
    </recommendedName>
</protein>
<evidence type="ECO:0000256" key="1">
    <source>
        <dbReference type="ARBA" id="ARBA00022714"/>
    </source>
</evidence>
<evidence type="ECO:0000256" key="2">
    <source>
        <dbReference type="ARBA" id="ARBA00022723"/>
    </source>
</evidence>
<proteinExistence type="predicted"/>
<dbReference type="InterPro" id="IPR016548">
    <property type="entry name" value="UCP009180"/>
</dbReference>
<dbReference type="GO" id="GO:0046872">
    <property type="term" value="F:metal ion binding"/>
    <property type="evidence" value="ECO:0007669"/>
    <property type="project" value="UniProtKB-KW"/>
</dbReference>
<feature type="domain" description="Iron-binding zinc finger CDGSH type" evidence="5">
    <location>
        <begin position="183"/>
        <end position="220"/>
    </location>
</feature>
<organism evidence="6 7">
    <name type="scientific">Candidatus Berkelbacteria bacterium CG10_big_fil_rev_8_21_14_0_10_41_12</name>
    <dbReference type="NCBI Taxonomy" id="1974513"/>
    <lineage>
        <taxon>Bacteria</taxon>
        <taxon>Candidatus Berkelbacteria</taxon>
    </lineage>
</organism>
<evidence type="ECO:0000259" key="5">
    <source>
        <dbReference type="SMART" id="SM00704"/>
    </source>
</evidence>
<reference evidence="7" key="1">
    <citation type="submission" date="2017-09" db="EMBL/GenBank/DDBJ databases">
        <title>Depth-based differentiation of microbial function through sediment-hosted aquifers and enrichment of novel symbionts in the deep terrestrial subsurface.</title>
        <authorList>
            <person name="Probst A.J."/>
            <person name="Ladd B."/>
            <person name="Jarett J.K."/>
            <person name="Geller-Mcgrath D.E."/>
            <person name="Sieber C.M.K."/>
            <person name="Emerson J.B."/>
            <person name="Anantharaman K."/>
            <person name="Thomas B.C."/>
            <person name="Malmstrom R."/>
            <person name="Stieglmeier M."/>
            <person name="Klingl A."/>
            <person name="Woyke T."/>
            <person name="Ryan C.M."/>
            <person name="Banfield J.F."/>
        </authorList>
    </citation>
    <scope>NUCLEOTIDE SEQUENCE [LARGE SCALE GENOMIC DNA]</scope>
</reference>
<evidence type="ECO:0000256" key="3">
    <source>
        <dbReference type="ARBA" id="ARBA00023004"/>
    </source>
</evidence>
<feature type="domain" description="Iron-binding zinc finger CDGSH type" evidence="5">
    <location>
        <begin position="37"/>
        <end position="71"/>
    </location>
</feature>
<dbReference type="Pfam" id="PF06902">
    <property type="entry name" value="Fer4_19"/>
    <property type="match status" value="1"/>
</dbReference>
<dbReference type="PANTHER" id="PTHR46491:SF3">
    <property type="entry name" value="CDGSH IRON-SULFUR DOMAIN-CONTAINING PROTEIN 3, MITOCHONDRIAL"/>
    <property type="match status" value="1"/>
</dbReference>
<dbReference type="PANTHER" id="PTHR46491">
    <property type="entry name" value="CDGSH IRON SULFUR DOMAIN PROTEIN HOMOLOG"/>
    <property type="match status" value="1"/>
</dbReference>
<evidence type="ECO:0000313" key="6">
    <source>
        <dbReference type="EMBL" id="PIT97335.1"/>
    </source>
</evidence>
<dbReference type="SMART" id="SM00704">
    <property type="entry name" value="ZnF_CDGSH"/>
    <property type="match status" value="2"/>
</dbReference>
<keyword evidence="3" id="KW-0408">Iron</keyword>
<evidence type="ECO:0000313" key="7">
    <source>
        <dbReference type="Proteomes" id="UP000228596"/>
    </source>
</evidence>
<sequence length="221" mass="25152">MKIKVSKNGPYKVDDKIPLKREEIEADEEGFSCRWRKKEKLETDGNYRLCRCGQSKDKPFCDRSHIREKFKANGADEAEKYTDGAKNFEGEKYVLCDKAKLCASAKFCHRAGSAWNLVEKSDKESENILKAEVYNCPSGRLVLKNKKTGKTIEKKYQPSISITEDKPANVSGPLWVKGGIKIESPNGKIYEKRNRVTLCRCGKSKNKPFCDATHIEEGFKE</sequence>
<comment type="caution">
    <text evidence="6">The sequence shown here is derived from an EMBL/GenBank/DDBJ whole genome shotgun (WGS) entry which is preliminary data.</text>
</comment>
<dbReference type="Gene3D" id="3.40.5.90">
    <property type="entry name" value="CDGSH iron-sulfur domain, mitoNEET-type"/>
    <property type="match status" value="2"/>
</dbReference>
<dbReference type="AlphaFoldDB" id="A0A2M6WX03"/>
<accession>A0A2M6WX03</accession>
<name>A0A2M6WX03_9BACT</name>
<dbReference type="EMBL" id="PEZV01000019">
    <property type="protein sequence ID" value="PIT97335.1"/>
    <property type="molecule type" value="Genomic_DNA"/>
</dbReference>
<keyword evidence="2" id="KW-0479">Metal-binding</keyword>
<gene>
    <name evidence="6" type="ORF">COT77_02090</name>
</gene>
<dbReference type="InterPro" id="IPR010693">
    <property type="entry name" value="Divergent_4Fe-4S_mono-cluster"/>
</dbReference>
<keyword evidence="1" id="KW-0001">2Fe-2S</keyword>
<keyword evidence="4" id="KW-0411">Iron-sulfur</keyword>
<dbReference type="InterPro" id="IPR042216">
    <property type="entry name" value="MitoNEET_CISD"/>
</dbReference>
<dbReference type="Proteomes" id="UP000228596">
    <property type="component" value="Unassembled WGS sequence"/>
</dbReference>
<dbReference type="InterPro" id="IPR052950">
    <property type="entry name" value="CISD"/>
</dbReference>
<dbReference type="GO" id="GO:0051537">
    <property type="term" value="F:2 iron, 2 sulfur cluster binding"/>
    <property type="evidence" value="ECO:0007669"/>
    <property type="project" value="UniProtKB-KW"/>
</dbReference>
<dbReference type="Pfam" id="PF09360">
    <property type="entry name" value="zf-CDGSH"/>
    <property type="match status" value="2"/>
</dbReference>
<dbReference type="PIRSF" id="PIRSF009180">
    <property type="entry name" value="UCP009180"/>
    <property type="match status" value="1"/>
</dbReference>
<dbReference type="InterPro" id="IPR018967">
    <property type="entry name" value="FeS-contain_CDGSH-typ"/>
</dbReference>
<dbReference type="GO" id="GO:0005737">
    <property type="term" value="C:cytoplasm"/>
    <property type="evidence" value="ECO:0007669"/>
    <property type="project" value="UniProtKB-ARBA"/>
</dbReference>